<gene>
    <name evidence="2" type="ORF">NBH00_05240</name>
</gene>
<evidence type="ECO:0000313" key="2">
    <source>
        <dbReference type="EMBL" id="UTI65615.1"/>
    </source>
</evidence>
<protein>
    <submittedName>
        <fullName evidence="2">Uncharacterized protein</fullName>
    </submittedName>
</protein>
<keyword evidence="3" id="KW-1185">Reference proteome</keyword>
<sequence>MTDLSAASKIRLSAPPTACASCFGQYPERRHVDFGAAYDGPTVEGDSPLAGVTTVAIDDLIICEECLCAAAALLGLRDDGETATEVERLTAQVDDLRARNLGALDYIRRVDEEIAERAKLEELFRPKEEPVEEEKPQRRPTKRTAA</sequence>
<name>A0ABY5DUB3_9ACTN</name>
<reference evidence="2 3" key="1">
    <citation type="submission" date="2022-06" db="EMBL/GenBank/DDBJ databases">
        <title>Paraconexibacter antarcticus.</title>
        <authorList>
            <person name="Kim C.S."/>
        </authorList>
    </citation>
    <scope>NUCLEOTIDE SEQUENCE [LARGE SCALE GENOMIC DNA]</scope>
    <source>
        <strain evidence="2 3">02-257</strain>
    </source>
</reference>
<organism evidence="2 3">
    <name type="scientific">Paraconexibacter antarcticus</name>
    <dbReference type="NCBI Taxonomy" id="2949664"/>
    <lineage>
        <taxon>Bacteria</taxon>
        <taxon>Bacillati</taxon>
        <taxon>Actinomycetota</taxon>
        <taxon>Thermoleophilia</taxon>
        <taxon>Solirubrobacterales</taxon>
        <taxon>Paraconexibacteraceae</taxon>
        <taxon>Paraconexibacter</taxon>
    </lineage>
</organism>
<evidence type="ECO:0000256" key="1">
    <source>
        <dbReference type="SAM" id="MobiDB-lite"/>
    </source>
</evidence>
<dbReference type="Proteomes" id="UP001056035">
    <property type="component" value="Chromosome"/>
</dbReference>
<accession>A0ABY5DUB3</accession>
<feature type="region of interest" description="Disordered" evidence="1">
    <location>
        <begin position="123"/>
        <end position="146"/>
    </location>
</feature>
<proteinExistence type="predicted"/>
<evidence type="ECO:0000313" key="3">
    <source>
        <dbReference type="Proteomes" id="UP001056035"/>
    </source>
</evidence>
<dbReference type="EMBL" id="CP098502">
    <property type="protein sequence ID" value="UTI65615.1"/>
    <property type="molecule type" value="Genomic_DNA"/>
</dbReference>
<feature type="compositionally biased region" description="Basic and acidic residues" evidence="1">
    <location>
        <begin position="123"/>
        <end position="137"/>
    </location>
</feature>
<dbReference type="RefSeq" id="WP_254572294.1">
    <property type="nucleotide sequence ID" value="NZ_CP098502.1"/>
</dbReference>